<dbReference type="GO" id="GO:0000145">
    <property type="term" value="C:exocyst"/>
    <property type="evidence" value="ECO:0007669"/>
    <property type="project" value="InterPro"/>
</dbReference>
<sequence length="744" mass="85551">MTIENIEVEAKETAVREVVKLLPLPELLQSVSSIKANYISRQQANDAQLNTMVAEQMEQAHTGLESLDLSQKIGKRLCENFASIQKFCQECQTLIKNHDQIKLLINVRNNLNTTLKDIEFMMSISVEAAEAQDSLSDDKELVNTYERLTVLDGKQRFAFAAAGSHMEEVGRLREYFEDVDRNWEIFEKILWGHISNFFKLSKESPQTLVRALRIVEMQEILDQQISEAAAEAEGDGAVKSIGNPSRTAKSKQIGHNYNKRSKGEPASAENLVKKNLQVHGKGYKDKCYEQIQKSVEGRFKKLLTELVFEDLNVTLEEAQKIQEELTDVYDFVAPCFPPRYEVFQLMVNLYTERFTQMLRLLSDRVNNLTNIDILKVISWVVEYQDTLIGLGVDESLAQVCFESGAIDPLMDSYVERMQATTRKWYLNILEADKTQPPKKKEDGKLYTPAAVDLFWILEEQLQIVRDNSTDVMLYRIALATIEVMIDFQAAENKRLEDPTSEIGLEPLCAMINNNLRCHDLAMELGNSTLEVLPQNFAEQVNFVDTCEGFLAVVKAKEEIIETSNTQRNAKAKIMKASHNWSRYIEERPFRKFVEACLEETVVVYVDHLLTQKNYIKEETIERMKLDEEIIMDFFRKYLSFSKVESRVRILSNLRELALAESLDTFTLIYRDILEHQPDCPAEVVEMLIRMREGISQKEAKKVVEQCKKTYENSLIDGRPSRTGFVFPRVKCLITSSKSTWCELT</sequence>
<proteinExistence type="inferred from homology"/>
<dbReference type="Proteomes" id="UP000634136">
    <property type="component" value="Unassembled WGS sequence"/>
</dbReference>
<dbReference type="GO" id="GO:0006887">
    <property type="term" value="P:exocytosis"/>
    <property type="evidence" value="ECO:0007669"/>
    <property type="project" value="UniProtKB-KW"/>
</dbReference>
<dbReference type="GO" id="GO:0000149">
    <property type="term" value="F:SNARE binding"/>
    <property type="evidence" value="ECO:0007669"/>
    <property type="project" value="TreeGrafter"/>
</dbReference>
<dbReference type="Gene3D" id="1.10.357.70">
    <property type="entry name" value="Exocyst complex component Sec6, C-terminal domain"/>
    <property type="match status" value="1"/>
</dbReference>
<dbReference type="Gene3D" id="1.10.357.50">
    <property type="match status" value="1"/>
</dbReference>
<dbReference type="PANTHER" id="PTHR21292:SF1">
    <property type="entry name" value="EXOCYST COMPLEX COMPONENT 3"/>
    <property type="match status" value="1"/>
</dbReference>
<dbReference type="EMBL" id="JAAIUW010000004">
    <property type="protein sequence ID" value="KAF7836818.1"/>
    <property type="molecule type" value="Genomic_DNA"/>
</dbReference>
<feature type="region of interest" description="Disordered" evidence="4">
    <location>
        <begin position="237"/>
        <end position="266"/>
    </location>
</feature>
<keyword evidence="6" id="KW-1185">Reference proteome</keyword>
<evidence type="ECO:0000256" key="1">
    <source>
        <dbReference type="ARBA" id="ARBA00009447"/>
    </source>
</evidence>
<evidence type="ECO:0000313" key="5">
    <source>
        <dbReference type="EMBL" id="KAF7836818.1"/>
    </source>
</evidence>
<keyword evidence="3" id="KW-0268">Exocytosis</keyword>
<evidence type="ECO:0000256" key="4">
    <source>
        <dbReference type="SAM" id="MobiDB-lite"/>
    </source>
</evidence>
<dbReference type="PANTHER" id="PTHR21292">
    <property type="entry name" value="EXOCYST COMPLEX COMPONENT SEC6-RELATED"/>
    <property type="match status" value="1"/>
</dbReference>
<comment type="similarity">
    <text evidence="1">Belongs to the SEC6 family.</text>
</comment>
<dbReference type="Pfam" id="PF06046">
    <property type="entry name" value="Sec6"/>
    <property type="match status" value="2"/>
</dbReference>
<dbReference type="AlphaFoldDB" id="A0A834X3D0"/>
<comment type="caution">
    <text evidence="5">The sequence shown here is derived from an EMBL/GenBank/DDBJ whole genome shotgun (WGS) entry which is preliminary data.</text>
</comment>
<evidence type="ECO:0000256" key="2">
    <source>
        <dbReference type="ARBA" id="ARBA00022448"/>
    </source>
</evidence>
<dbReference type="InterPro" id="IPR042532">
    <property type="entry name" value="EXOC3/Sec6_C"/>
</dbReference>
<dbReference type="OrthoDB" id="190098at2759"/>
<keyword evidence="2" id="KW-0813">Transport</keyword>
<evidence type="ECO:0000313" key="6">
    <source>
        <dbReference type="Proteomes" id="UP000634136"/>
    </source>
</evidence>
<gene>
    <name evidence="5" type="ORF">G2W53_011677</name>
</gene>
<reference evidence="5" key="1">
    <citation type="submission" date="2020-09" db="EMBL/GenBank/DDBJ databases">
        <title>Genome-Enabled Discovery of Anthraquinone Biosynthesis in Senna tora.</title>
        <authorList>
            <person name="Kang S.-H."/>
            <person name="Pandey R.P."/>
            <person name="Lee C.-M."/>
            <person name="Sim J.-S."/>
            <person name="Jeong J.-T."/>
            <person name="Choi B.-S."/>
            <person name="Jung M."/>
            <person name="Ginzburg D."/>
            <person name="Zhao K."/>
            <person name="Won S.Y."/>
            <person name="Oh T.-J."/>
            <person name="Yu Y."/>
            <person name="Kim N.-H."/>
            <person name="Lee O.R."/>
            <person name="Lee T.-H."/>
            <person name="Bashyal P."/>
            <person name="Kim T.-S."/>
            <person name="Lee W.-H."/>
            <person name="Kawkins C."/>
            <person name="Kim C.-K."/>
            <person name="Kim J.S."/>
            <person name="Ahn B.O."/>
            <person name="Rhee S.Y."/>
            <person name="Sohng J.K."/>
        </authorList>
    </citation>
    <scope>NUCLEOTIDE SEQUENCE</scope>
    <source>
        <tissue evidence="5">Leaf</tissue>
    </source>
</reference>
<evidence type="ECO:0000256" key="3">
    <source>
        <dbReference type="ARBA" id="ARBA00022483"/>
    </source>
</evidence>
<dbReference type="InterPro" id="IPR010326">
    <property type="entry name" value="EXOC3/Sec6"/>
</dbReference>
<name>A0A834X3D0_9FABA</name>
<organism evidence="5 6">
    <name type="scientific">Senna tora</name>
    <dbReference type="NCBI Taxonomy" id="362788"/>
    <lineage>
        <taxon>Eukaryota</taxon>
        <taxon>Viridiplantae</taxon>
        <taxon>Streptophyta</taxon>
        <taxon>Embryophyta</taxon>
        <taxon>Tracheophyta</taxon>
        <taxon>Spermatophyta</taxon>
        <taxon>Magnoliopsida</taxon>
        <taxon>eudicotyledons</taxon>
        <taxon>Gunneridae</taxon>
        <taxon>Pentapetalae</taxon>
        <taxon>rosids</taxon>
        <taxon>fabids</taxon>
        <taxon>Fabales</taxon>
        <taxon>Fabaceae</taxon>
        <taxon>Caesalpinioideae</taxon>
        <taxon>Cassia clade</taxon>
        <taxon>Senna</taxon>
    </lineage>
</organism>
<accession>A0A834X3D0</accession>
<dbReference type="GO" id="GO:0051601">
    <property type="term" value="P:exocyst localization"/>
    <property type="evidence" value="ECO:0007669"/>
    <property type="project" value="TreeGrafter"/>
</dbReference>
<protein>
    <submittedName>
        <fullName evidence="5">Exocyst complex component SEC6</fullName>
    </submittedName>
</protein>